<feature type="domain" description="WW" evidence="2">
    <location>
        <begin position="130"/>
        <end position="163"/>
    </location>
</feature>
<dbReference type="InterPro" id="IPR001202">
    <property type="entry name" value="WW_dom"/>
</dbReference>
<dbReference type="SUPFAM" id="SSF51045">
    <property type="entry name" value="WW domain"/>
    <property type="match status" value="1"/>
</dbReference>
<feature type="compositionally biased region" description="Low complexity" evidence="1">
    <location>
        <begin position="65"/>
        <end position="81"/>
    </location>
</feature>
<reference evidence="3" key="1">
    <citation type="submission" date="2022-07" db="EMBL/GenBank/DDBJ databases">
        <title>Genome analysis of Parmales, a sister group of diatoms, reveals the evolutionary specialization of diatoms from phago-mixotrophs to photoautotrophs.</title>
        <authorList>
            <person name="Ban H."/>
            <person name="Sato S."/>
            <person name="Yoshikawa S."/>
            <person name="Kazumasa Y."/>
            <person name="Nakamura Y."/>
            <person name="Ichinomiya M."/>
            <person name="Saitoh K."/>
            <person name="Sato N."/>
            <person name="Blanc-Mathieu R."/>
            <person name="Endo H."/>
            <person name="Kuwata A."/>
            <person name="Ogata H."/>
        </authorList>
    </citation>
    <scope>NUCLEOTIDE SEQUENCE</scope>
</reference>
<evidence type="ECO:0000259" key="2">
    <source>
        <dbReference type="PROSITE" id="PS50020"/>
    </source>
</evidence>
<feature type="region of interest" description="Disordered" evidence="1">
    <location>
        <begin position="64"/>
        <end position="167"/>
    </location>
</feature>
<evidence type="ECO:0000313" key="3">
    <source>
        <dbReference type="EMBL" id="GMH61972.1"/>
    </source>
</evidence>
<dbReference type="PROSITE" id="PS50020">
    <property type="entry name" value="WW_DOMAIN_2"/>
    <property type="match status" value="1"/>
</dbReference>
<accession>A0A9W7A307</accession>
<dbReference type="Proteomes" id="UP001165082">
    <property type="component" value="Unassembled WGS sequence"/>
</dbReference>
<keyword evidence="4" id="KW-1185">Reference proteome</keyword>
<protein>
    <recommendedName>
        <fullName evidence="2">WW domain-containing protein</fullName>
    </recommendedName>
</protein>
<dbReference type="OrthoDB" id="9989144at2759"/>
<feature type="compositionally biased region" description="Polar residues" evidence="1">
    <location>
        <begin position="82"/>
        <end position="97"/>
    </location>
</feature>
<gene>
    <name evidence="3" type="ORF">TrRE_jg2537</name>
</gene>
<evidence type="ECO:0000313" key="4">
    <source>
        <dbReference type="Proteomes" id="UP001165082"/>
    </source>
</evidence>
<dbReference type="AlphaFoldDB" id="A0A9W7A307"/>
<feature type="compositionally biased region" description="Polar residues" evidence="1">
    <location>
        <begin position="151"/>
        <end position="160"/>
    </location>
</feature>
<comment type="caution">
    <text evidence="3">The sequence shown here is derived from an EMBL/GenBank/DDBJ whole genome shotgun (WGS) entry which is preliminary data.</text>
</comment>
<proteinExistence type="predicted"/>
<dbReference type="EMBL" id="BRXZ01003790">
    <property type="protein sequence ID" value="GMH61972.1"/>
    <property type="molecule type" value="Genomic_DNA"/>
</dbReference>
<dbReference type="CDD" id="cd00201">
    <property type="entry name" value="WW"/>
    <property type="match status" value="1"/>
</dbReference>
<dbReference type="InterPro" id="IPR036020">
    <property type="entry name" value="WW_dom_sf"/>
</dbReference>
<evidence type="ECO:0000256" key="1">
    <source>
        <dbReference type="SAM" id="MobiDB-lite"/>
    </source>
</evidence>
<name>A0A9W7A307_9STRA</name>
<sequence>MVFMLKIVQRGTEFIMMALLAYLVCLKTASFKSTLPMFFSRCCGGKSGEEFGELESSTSTGYWKSSRTSTITTGGRLTSGRAQQGSIQTGRLQSGSVMSGGRVQSGKNKISGGGKFVSTFKKRTPNPLHNNLPEGWKEERDENGGLFYINPATNQIQKTKPTSRKEE</sequence>
<organism evidence="3 4">
    <name type="scientific">Triparma retinervis</name>
    <dbReference type="NCBI Taxonomy" id="2557542"/>
    <lineage>
        <taxon>Eukaryota</taxon>
        <taxon>Sar</taxon>
        <taxon>Stramenopiles</taxon>
        <taxon>Ochrophyta</taxon>
        <taxon>Bolidophyceae</taxon>
        <taxon>Parmales</taxon>
        <taxon>Triparmaceae</taxon>
        <taxon>Triparma</taxon>
    </lineage>
</organism>
<dbReference type="Gene3D" id="2.20.70.10">
    <property type="match status" value="1"/>
</dbReference>